<protein>
    <submittedName>
        <fullName evidence="3">Polyisoprenoid-binding protein</fullName>
    </submittedName>
</protein>
<feature type="domain" description="Lipid/polyisoprenoid-binding YceI-like" evidence="2">
    <location>
        <begin position="37"/>
        <end position="213"/>
    </location>
</feature>
<keyword evidence="4" id="KW-1185">Reference proteome</keyword>
<evidence type="ECO:0000256" key="1">
    <source>
        <dbReference type="SAM" id="SignalP"/>
    </source>
</evidence>
<dbReference type="RefSeq" id="WP_189633523.1">
    <property type="nucleotide sequence ID" value="NZ_BMYQ01000004.1"/>
</dbReference>
<sequence>MRKLRGWVLAAAVMLVTGAQAQEAQVLAVDPNPPAGAYTLDLTHGRLIFKVSHLGFSNYTAFFRDFSADLAFDPANPAAMSVATKVKAASVETLFSDPGVNFNALIAGPEFLDAAQFPEITFVSTAVLVTGEKTAIVTGDLTLHGVTKPVALDVTYNGGWAGHPMDPGGARVGFSAKGSLKRSDFGITYGLPTPGSTLGVGDTVQIEIEAEFINPAAPKPEAPAPQG</sequence>
<dbReference type="PANTHER" id="PTHR34406">
    <property type="entry name" value="PROTEIN YCEI"/>
    <property type="match status" value="1"/>
</dbReference>
<dbReference type="Gene3D" id="2.40.128.110">
    <property type="entry name" value="Lipid/polyisoprenoid-binding, YceI-like"/>
    <property type="match status" value="1"/>
</dbReference>
<dbReference type="SUPFAM" id="SSF101874">
    <property type="entry name" value="YceI-like"/>
    <property type="match status" value="1"/>
</dbReference>
<reference evidence="3" key="1">
    <citation type="journal article" date="2014" name="Int. J. Syst. Evol. Microbiol.">
        <title>Complete genome sequence of Corynebacterium casei LMG S-19264T (=DSM 44701T), isolated from a smear-ripened cheese.</title>
        <authorList>
            <consortium name="US DOE Joint Genome Institute (JGI-PGF)"/>
            <person name="Walter F."/>
            <person name="Albersmeier A."/>
            <person name="Kalinowski J."/>
            <person name="Ruckert C."/>
        </authorList>
    </citation>
    <scope>NUCLEOTIDE SEQUENCE</scope>
    <source>
        <strain evidence="3">KCTC 23714</strain>
    </source>
</reference>
<dbReference type="SMART" id="SM00867">
    <property type="entry name" value="YceI"/>
    <property type="match status" value="1"/>
</dbReference>
<name>A0A918ISA8_9RHOB</name>
<evidence type="ECO:0000313" key="3">
    <source>
        <dbReference type="EMBL" id="GGW29860.1"/>
    </source>
</evidence>
<reference evidence="3" key="2">
    <citation type="submission" date="2020-09" db="EMBL/GenBank/DDBJ databases">
        <authorList>
            <person name="Sun Q."/>
            <person name="Kim S."/>
        </authorList>
    </citation>
    <scope>NUCLEOTIDE SEQUENCE</scope>
    <source>
        <strain evidence="3">KCTC 23714</strain>
    </source>
</reference>
<dbReference type="AlphaFoldDB" id="A0A918ISA8"/>
<feature type="signal peptide" evidence="1">
    <location>
        <begin position="1"/>
        <end position="21"/>
    </location>
</feature>
<dbReference type="Proteomes" id="UP000628984">
    <property type="component" value="Unassembled WGS sequence"/>
</dbReference>
<accession>A0A918ISA8</accession>
<dbReference type="Pfam" id="PF04264">
    <property type="entry name" value="YceI"/>
    <property type="match status" value="1"/>
</dbReference>
<feature type="chain" id="PRO_5037688594" evidence="1">
    <location>
        <begin position="22"/>
        <end position="227"/>
    </location>
</feature>
<keyword evidence="1" id="KW-0732">Signal</keyword>
<dbReference type="EMBL" id="BMYQ01000004">
    <property type="protein sequence ID" value="GGW29860.1"/>
    <property type="molecule type" value="Genomic_DNA"/>
</dbReference>
<proteinExistence type="predicted"/>
<comment type="caution">
    <text evidence="3">The sequence shown here is derived from an EMBL/GenBank/DDBJ whole genome shotgun (WGS) entry which is preliminary data.</text>
</comment>
<evidence type="ECO:0000259" key="2">
    <source>
        <dbReference type="SMART" id="SM00867"/>
    </source>
</evidence>
<organism evidence="3 4">
    <name type="scientific">Gemmobacter lanyuensis</name>
    <dbReference type="NCBI Taxonomy" id="1054497"/>
    <lineage>
        <taxon>Bacteria</taxon>
        <taxon>Pseudomonadati</taxon>
        <taxon>Pseudomonadota</taxon>
        <taxon>Alphaproteobacteria</taxon>
        <taxon>Rhodobacterales</taxon>
        <taxon>Paracoccaceae</taxon>
        <taxon>Gemmobacter</taxon>
    </lineage>
</organism>
<evidence type="ECO:0000313" key="4">
    <source>
        <dbReference type="Proteomes" id="UP000628984"/>
    </source>
</evidence>
<dbReference type="InterPro" id="IPR007372">
    <property type="entry name" value="Lipid/polyisoprenoid-bd_YceI"/>
</dbReference>
<dbReference type="InterPro" id="IPR036761">
    <property type="entry name" value="TTHA0802/YceI-like_sf"/>
</dbReference>
<dbReference type="PANTHER" id="PTHR34406:SF1">
    <property type="entry name" value="PROTEIN YCEI"/>
    <property type="match status" value="1"/>
</dbReference>
<gene>
    <name evidence="3" type="ORF">GCM10011452_18060</name>
</gene>